<keyword evidence="1" id="KW-1133">Transmembrane helix</keyword>
<dbReference type="GO" id="GO:0030119">
    <property type="term" value="C:AP-type membrane coat adaptor complex"/>
    <property type="evidence" value="ECO:0007669"/>
    <property type="project" value="TreeGrafter"/>
</dbReference>
<feature type="transmembrane region" description="Helical" evidence="1">
    <location>
        <begin position="67"/>
        <end position="86"/>
    </location>
</feature>
<name>A0A6L2P412_TANCI</name>
<gene>
    <name evidence="2" type="ORF">Tci_065151</name>
</gene>
<dbReference type="AlphaFoldDB" id="A0A6L2P412"/>
<organism evidence="2">
    <name type="scientific">Tanacetum cinerariifolium</name>
    <name type="common">Dalmatian daisy</name>
    <name type="synonym">Chrysanthemum cinerariifolium</name>
    <dbReference type="NCBI Taxonomy" id="118510"/>
    <lineage>
        <taxon>Eukaryota</taxon>
        <taxon>Viridiplantae</taxon>
        <taxon>Streptophyta</taxon>
        <taxon>Embryophyta</taxon>
        <taxon>Tracheophyta</taxon>
        <taxon>Spermatophyta</taxon>
        <taxon>Magnoliopsida</taxon>
        <taxon>eudicotyledons</taxon>
        <taxon>Gunneridae</taxon>
        <taxon>Pentapetalae</taxon>
        <taxon>asterids</taxon>
        <taxon>campanulids</taxon>
        <taxon>Asterales</taxon>
        <taxon>Asteraceae</taxon>
        <taxon>Asteroideae</taxon>
        <taxon>Anthemideae</taxon>
        <taxon>Anthemidinae</taxon>
        <taxon>Tanacetum</taxon>
    </lineage>
</organism>
<reference evidence="2" key="1">
    <citation type="journal article" date="2019" name="Sci. Rep.">
        <title>Draft genome of Tanacetum cinerariifolium, the natural source of mosquito coil.</title>
        <authorList>
            <person name="Yamashiro T."/>
            <person name="Shiraishi A."/>
            <person name="Satake H."/>
            <person name="Nakayama K."/>
        </authorList>
    </citation>
    <scope>NUCLEOTIDE SEQUENCE</scope>
</reference>
<evidence type="ECO:0000256" key="1">
    <source>
        <dbReference type="SAM" id="Phobius"/>
    </source>
</evidence>
<evidence type="ECO:0000313" key="2">
    <source>
        <dbReference type="EMBL" id="GEU93173.1"/>
    </source>
</evidence>
<keyword evidence="1" id="KW-0812">Transmembrane</keyword>
<accession>A0A6L2P412</accession>
<comment type="caution">
    <text evidence="2">The sequence shown here is derived from an EMBL/GenBank/DDBJ whole genome shotgun (WGS) entry which is preliminary data.</text>
</comment>
<feature type="transmembrane region" description="Helical" evidence="1">
    <location>
        <begin position="122"/>
        <end position="140"/>
    </location>
</feature>
<proteinExistence type="predicted"/>
<protein>
    <submittedName>
        <fullName evidence="2">Uncharacterized protein</fullName>
    </submittedName>
</protein>
<feature type="transmembrane region" description="Helical" evidence="1">
    <location>
        <begin position="98"/>
        <end position="116"/>
    </location>
</feature>
<dbReference type="GO" id="GO:0016197">
    <property type="term" value="P:endosomal transport"/>
    <property type="evidence" value="ECO:0007669"/>
    <property type="project" value="InterPro"/>
</dbReference>
<dbReference type="EMBL" id="BKCJ010010793">
    <property type="protein sequence ID" value="GEU93173.1"/>
    <property type="molecule type" value="Genomic_DNA"/>
</dbReference>
<sequence>MLANMVKGIMVTKVNVLVFGTSIPLVPFNVLKFLSGERERDKDRDREGLGVKDLRRMMSFLLEWPKFFTTFGLFEFMLIVMPIPVELDLQASLLKVKFLGLLYTFDMLLFHLFLGMEMQHVLVFRLLALLWLLGFMGLVMSKRKVIKERIYATTLRFYPSVFDPLALKALKLDLIAYCSILLDMSRLDNANGHIVSDVGSSEVSVCGGNEKKELLVESRVLIPETTFVGVESRVLIPETTFVGVESRVLIPETTFGDVESRVLIPETTFVGVESRPSPTIRRKSSTLSSGQRSLTFSSMGYLTAGDLWCYERMGVFGVNGYSGVMGKSVDVATLL</sequence>
<keyword evidence="1" id="KW-0472">Membrane</keyword>
<dbReference type="InterPro" id="IPR038741">
    <property type="entry name" value="AP5B1"/>
</dbReference>
<dbReference type="PANTHER" id="PTHR34033:SF1">
    <property type="entry name" value="AP-5 COMPLEX SUBUNIT BETA-1"/>
    <property type="match status" value="1"/>
</dbReference>
<dbReference type="PANTHER" id="PTHR34033">
    <property type="entry name" value="AP-5 COMPLEX SUBUNIT BETA-1"/>
    <property type="match status" value="1"/>
</dbReference>